<evidence type="ECO:0000313" key="2">
    <source>
        <dbReference type="EMBL" id="WBO21459.1"/>
    </source>
</evidence>
<organism evidence="2 3">
    <name type="scientific">Sphingomonas abietis</name>
    <dbReference type="NCBI Taxonomy" id="3012344"/>
    <lineage>
        <taxon>Bacteria</taxon>
        <taxon>Pseudomonadati</taxon>
        <taxon>Pseudomonadota</taxon>
        <taxon>Alphaproteobacteria</taxon>
        <taxon>Sphingomonadales</taxon>
        <taxon>Sphingomonadaceae</taxon>
        <taxon>Sphingomonas</taxon>
    </lineage>
</organism>
<keyword evidence="2" id="KW-0489">Methyltransferase</keyword>
<dbReference type="Proteomes" id="UP001210865">
    <property type="component" value="Chromosome"/>
</dbReference>
<dbReference type="GO" id="GO:0008168">
    <property type="term" value="F:methyltransferase activity"/>
    <property type="evidence" value="ECO:0007669"/>
    <property type="project" value="UniProtKB-KW"/>
</dbReference>
<dbReference type="EMBL" id="CP115174">
    <property type="protein sequence ID" value="WBO21459.1"/>
    <property type="molecule type" value="Genomic_DNA"/>
</dbReference>
<evidence type="ECO:0000256" key="1">
    <source>
        <dbReference type="SAM" id="SignalP"/>
    </source>
</evidence>
<gene>
    <name evidence="2" type="ORF">PBT88_14880</name>
</gene>
<dbReference type="Gene3D" id="3.40.50.150">
    <property type="entry name" value="Vaccinia Virus protein VP39"/>
    <property type="match status" value="1"/>
</dbReference>
<dbReference type="GO" id="GO:0032259">
    <property type="term" value="P:methylation"/>
    <property type="evidence" value="ECO:0007669"/>
    <property type="project" value="UniProtKB-KW"/>
</dbReference>
<dbReference type="InterPro" id="IPR029063">
    <property type="entry name" value="SAM-dependent_MTases_sf"/>
</dbReference>
<dbReference type="PIRSF" id="PIRSF031679">
    <property type="entry name" value="Mtase_Alr7345_prd"/>
    <property type="match status" value="1"/>
</dbReference>
<protein>
    <submittedName>
        <fullName evidence="2">Methyltransferase</fullName>
    </submittedName>
</protein>
<feature type="signal peptide" evidence="1">
    <location>
        <begin position="1"/>
        <end position="29"/>
    </location>
</feature>
<evidence type="ECO:0000313" key="3">
    <source>
        <dbReference type="Proteomes" id="UP001210865"/>
    </source>
</evidence>
<sequence>MKPRHLLLATLATLMLPAATLSTPPLYLAAVSDPGRPAADKARDADRKPADMLAFAKVRPGQTVVDYIPSKGYFTRLFSAAVGPKGKVYAVTPQLMLDLFAKGGHPAPPSVTTEPGRGNVQDAVAKDGSLGVPDATVDLVWTAQNYHDIHIFAGADGAAQLNKAAFAALKPGGLYVVLDHAAQPGLDDAGMKTLHRIDEALVKKEVLAAGFVADGESDALRNPADPHSANVFDPSIRGKTDQFILRFRKPK</sequence>
<dbReference type="RefSeq" id="WP_270076108.1">
    <property type="nucleotide sequence ID" value="NZ_CP115174.1"/>
</dbReference>
<accession>A0ABY7NIW3</accession>
<proteinExistence type="predicted"/>
<keyword evidence="1" id="KW-0732">Signal</keyword>
<keyword evidence="3" id="KW-1185">Reference proteome</keyword>
<keyword evidence="2" id="KW-0808">Transferase</keyword>
<reference evidence="2 3" key="1">
    <citation type="submission" date="2022-12" db="EMBL/GenBank/DDBJ databases">
        <title>Sphingomonas abieness sp. nov., an endophytic bacterium isolated from Abies koreana.</title>
        <authorList>
            <person name="Jiang L."/>
            <person name="Lee J."/>
        </authorList>
    </citation>
    <scope>NUCLEOTIDE SEQUENCE [LARGE SCALE GENOMIC DNA]</scope>
    <source>
        <strain evidence="3">PAMB 00755</strain>
    </source>
</reference>
<dbReference type="InterPro" id="IPR016980">
    <property type="entry name" value="S-AdoMet-dep_MeTrfase_Alr7345"/>
</dbReference>
<dbReference type="SUPFAM" id="SSF53335">
    <property type="entry name" value="S-adenosyl-L-methionine-dependent methyltransferases"/>
    <property type="match status" value="1"/>
</dbReference>
<feature type="chain" id="PRO_5045268680" evidence="1">
    <location>
        <begin position="30"/>
        <end position="251"/>
    </location>
</feature>
<name>A0ABY7NIW3_9SPHN</name>